<feature type="transmembrane region" description="Helical" evidence="1">
    <location>
        <begin position="151"/>
        <end position="173"/>
    </location>
</feature>
<dbReference type="AlphaFoldDB" id="A0A544T9Q8"/>
<dbReference type="Proteomes" id="UP000318937">
    <property type="component" value="Unassembled WGS sequence"/>
</dbReference>
<dbReference type="InterPro" id="IPR018750">
    <property type="entry name" value="DUF2306_membrane"/>
</dbReference>
<dbReference type="EMBL" id="VDGG01000020">
    <property type="protein sequence ID" value="TQR14191.1"/>
    <property type="molecule type" value="Genomic_DNA"/>
</dbReference>
<feature type="transmembrane region" description="Helical" evidence="1">
    <location>
        <begin position="179"/>
        <end position="200"/>
    </location>
</feature>
<sequence length="223" mass="25938">MNNKTWFIFTFLAIGVAGYAIVQYFILGVHQAGLVQLKLMLLSKLSTFWYIMLYIHIVSSVFSLAIGPFTLSRKFREKNIIRHKWLGKIYLIGILFGSISGLYLAFYATGGLAGQLGFSFLAIFWFYTAYQALARVKKKKILDHQKWMIRNYSLTFAAVTLRIWLPVFMLIFGLERFEFSYAIIAWLAWVPNVLVAELFIQRKLNKKQANIRPNLSRQIPKQF</sequence>
<feature type="transmembrane region" description="Helical" evidence="1">
    <location>
        <begin position="47"/>
        <end position="69"/>
    </location>
</feature>
<accession>A0A544T9Q8</accession>
<keyword evidence="3" id="KW-1185">Reference proteome</keyword>
<evidence type="ECO:0000256" key="1">
    <source>
        <dbReference type="SAM" id="Phobius"/>
    </source>
</evidence>
<organism evidence="2 3">
    <name type="scientific">Psychrobacillus soli</name>
    <dbReference type="NCBI Taxonomy" id="1543965"/>
    <lineage>
        <taxon>Bacteria</taxon>
        <taxon>Bacillati</taxon>
        <taxon>Bacillota</taxon>
        <taxon>Bacilli</taxon>
        <taxon>Bacillales</taxon>
        <taxon>Bacillaceae</taxon>
        <taxon>Psychrobacillus</taxon>
    </lineage>
</organism>
<dbReference type="Pfam" id="PF10067">
    <property type="entry name" value="DUF2306"/>
    <property type="match status" value="1"/>
</dbReference>
<protein>
    <submittedName>
        <fullName evidence="2">DUF2306 domain-containing protein</fullName>
    </submittedName>
</protein>
<feature type="transmembrane region" description="Helical" evidence="1">
    <location>
        <begin position="7"/>
        <end position="27"/>
    </location>
</feature>
<gene>
    <name evidence="2" type="ORF">FG383_11095</name>
</gene>
<name>A0A544T9Q8_9BACI</name>
<comment type="caution">
    <text evidence="2">The sequence shown here is derived from an EMBL/GenBank/DDBJ whole genome shotgun (WGS) entry which is preliminary data.</text>
</comment>
<proteinExistence type="predicted"/>
<dbReference type="RefSeq" id="WP_142607458.1">
    <property type="nucleotide sequence ID" value="NZ_VDGG01000020.1"/>
</dbReference>
<reference evidence="2 3" key="1">
    <citation type="submission" date="2019-05" db="EMBL/GenBank/DDBJ databases">
        <title>Psychrobacillus vulpis sp. nov., a new species isolated from feces of a red fox that inhabits in The Tablas de Daimiel Natural Park, Albacete, Spain.</title>
        <authorList>
            <person name="Rodriguez M."/>
            <person name="Reina J.C."/>
            <person name="Bejar V."/>
            <person name="Llamas I."/>
        </authorList>
    </citation>
    <scope>NUCLEOTIDE SEQUENCE [LARGE SCALE GENOMIC DNA]</scope>
    <source>
        <strain evidence="2 3">NHI-2</strain>
    </source>
</reference>
<keyword evidence="1" id="KW-0472">Membrane</keyword>
<evidence type="ECO:0000313" key="3">
    <source>
        <dbReference type="Proteomes" id="UP000318937"/>
    </source>
</evidence>
<evidence type="ECO:0000313" key="2">
    <source>
        <dbReference type="EMBL" id="TQR14191.1"/>
    </source>
</evidence>
<keyword evidence="1" id="KW-1133">Transmembrane helix</keyword>
<feature type="transmembrane region" description="Helical" evidence="1">
    <location>
        <begin position="89"/>
        <end position="106"/>
    </location>
</feature>
<keyword evidence="1" id="KW-0812">Transmembrane</keyword>
<feature type="transmembrane region" description="Helical" evidence="1">
    <location>
        <begin position="112"/>
        <end position="130"/>
    </location>
</feature>
<dbReference type="OrthoDB" id="195502at2"/>